<evidence type="ECO:0000256" key="1">
    <source>
        <dbReference type="SAM" id="MobiDB-lite"/>
    </source>
</evidence>
<organism evidence="3">
    <name type="scientific">Drosophila melanogaster</name>
    <name type="common">Fruit fly</name>
    <dbReference type="NCBI Taxonomy" id="7227"/>
    <lineage>
        <taxon>Eukaryota</taxon>
        <taxon>Metazoa</taxon>
        <taxon>Ecdysozoa</taxon>
        <taxon>Arthropoda</taxon>
        <taxon>Hexapoda</taxon>
        <taxon>Insecta</taxon>
        <taxon>Pterygota</taxon>
        <taxon>Neoptera</taxon>
        <taxon>Endopterygota</taxon>
        <taxon>Diptera</taxon>
        <taxon>Brachycera</taxon>
        <taxon>Muscomorpha</taxon>
        <taxon>Ephydroidea</taxon>
        <taxon>Drosophilidae</taxon>
        <taxon>Drosophila</taxon>
        <taxon>Sophophora</taxon>
    </lineage>
</organism>
<keyword evidence="2" id="KW-1133">Transmembrane helix</keyword>
<feature type="transmembrane region" description="Helical" evidence="2">
    <location>
        <begin position="129"/>
        <end position="158"/>
    </location>
</feature>
<proteinExistence type="predicted"/>
<name>Q6ILA4_DROME</name>
<feature type="compositionally biased region" description="Basic residues" evidence="1">
    <location>
        <begin position="1"/>
        <end position="12"/>
    </location>
</feature>
<accession>Q6ILA4</accession>
<gene>
    <name evidence="3" type="ORF">HDC09939</name>
</gene>
<protein>
    <submittedName>
        <fullName evidence="3">HDC09939</fullName>
    </submittedName>
</protein>
<dbReference type="AlphaFoldDB" id="Q6ILA4"/>
<feature type="region of interest" description="Disordered" evidence="1">
    <location>
        <begin position="1"/>
        <end position="35"/>
    </location>
</feature>
<evidence type="ECO:0000313" key="3">
    <source>
        <dbReference type="EMBL" id="DAA02957.1"/>
    </source>
</evidence>
<sequence>MRQDRTKRKSKKGANSCQAIGRSGQRNGSKWAKRRSTEELISKCHPAANGEPSPCSITPRQALSGPPPKVLPVGCGMHMYKHFVEVTRVQQPTNSSAQPELTDQHLVSRCCQWDLRLHRTRNLLLSCKVLLLLLLLLLPLQQMLLLLLLLLPLLLLLLQRIGLFAGTVGADLDACHLGSHPLGSKLLLLWLSLPAESWVIQLPLFVGAEDEPAVKVDPDEGIALVPSSTRRR</sequence>
<keyword evidence="2" id="KW-0472">Membrane</keyword>
<evidence type="ECO:0000256" key="2">
    <source>
        <dbReference type="SAM" id="Phobius"/>
    </source>
</evidence>
<keyword evidence="2" id="KW-0812">Transmembrane</keyword>
<feature type="compositionally biased region" description="Polar residues" evidence="1">
    <location>
        <begin position="13"/>
        <end position="28"/>
    </location>
</feature>
<reference evidence="3" key="1">
    <citation type="journal article" date="2003" name="Genome Biol.">
        <title>An integrated gene annotation and transcriptional profiling approach towards the full gene content of the Drosophila genome.</title>
        <authorList>
            <person name="Hild M."/>
            <person name="Beckmann B."/>
            <person name="Haas S.A."/>
            <person name="Koch B."/>
            <person name="Solovyev V."/>
            <person name="Busold C."/>
            <person name="Fellenberg K."/>
            <person name="Boutros M."/>
            <person name="Vingron M."/>
            <person name="Sauer F."/>
            <person name="Hoheisel J.D."/>
            <person name="Paro R."/>
        </authorList>
    </citation>
    <scope>NUCLEOTIDE SEQUENCE</scope>
</reference>
<dbReference type="EMBL" id="BK002112">
    <property type="protein sequence ID" value="DAA02957.1"/>
    <property type="molecule type" value="Genomic_DNA"/>
</dbReference>